<dbReference type="Proteomes" id="UP000294480">
    <property type="component" value="Unassembled WGS sequence"/>
</dbReference>
<dbReference type="OrthoDB" id="9790913at2"/>
<evidence type="ECO:0000256" key="2">
    <source>
        <dbReference type="ARBA" id="ARBA00022448"/>
    </source>
</evidence>
<dbReference type="GO" id="GO:0020037">
    <property type="term" value="F:heme binding"/>
    <property type="evidence" value="ECO:0007669"/>
    <property type="project" value="InterPro"/>
</dbReference>
<dbReference type="GO" id="GO:0019825">
    <property type="term" value="F:oxygen binding"/>
    <property type="evidence" value="ECO:0007669"/>
    <property type="project" value="InterPro"/>
</dbReference>
<comment type="cofactor">
    <cofactor evidence="1">
        <name>heme</name>
        <dbReference type="ChEBI" id="CHEBI:30413"/>
    </cofactor>
</comment>
<gene>
    <name evidence="7" type="ORF">DFR44_10550</name>
</gene>
<evidence type="ECO:0000313" key="7">
    <source>
        <dbReference type="EMBL" id="TDR32167.1"/>
    </source>
</evidence>
<dbReference type="SUPFAM" id="SSF46458">
    <property type="entry name" value="Globin-like"/>
    <property type="match status" value="1"/>
</dbReference>
<comment type="caution">
    <text evidence="7">The sequence shown here is derived from an EMBL/GenBank/DDBJ whole genome shotgun (WGS) entry which is preliminary data.</text>
</comment>
<evidence type="ECO:0000256" key="3">
    <source>
        <dbReference type="ARBA" id="ARBA00022617"/>
    </source>
</evidence>
<keyword evidence="4" id="KW-0479">Metal-binding</keyword>
<dbReference type="InterPro" id="IPR044203">
    <property type="entry name" value="GlbO/GLB3-like"/>
</dbReference>
<dbReference type="CDD" id="cd14773">
    <property type="entry name" value="TrHb2_PhHbO-like_O"/>
    <property type="match status" value="1"/>
</dbReference>
<dbReference type="GO" id="GO:0046872">
    <property type="term" value="F:metal ion binding"/>
    <property type="evidence" value="ECO:0007669"/>
    <property type="project" value="UniProtKB-KW"/>
</dbReference>
<dbReference type="InterPro" id="IPR001486">
    <property type="entry name" value="Hemoglobin_trunc"/>
</dbReference>
<keyword evidence="8" id="KW-1185">Reference proteome</keyword>
<evidence type="ECO:0000256" key="1">
    <source>
        <dbReference type="ARBA" id="ARBA00001971"/>
    </source>
</evidence>
<keyword evidence="3" id="KW-0349">Heme</keyword>
<evidence type="ECO:0000256" key="4">
    <source>
        <dbReference type="ARBA" id="ARBA00022723"/>
    </source>
</evidence>
<proteinExistence type="inferred from homology"/>
<keyword evidence="5" id="KW-0408">Iron</keyword>
<reference evidence="7 8" key="1">
    <citation type="submission" date="2019-03" db="EMBL/GenBank/DDBJ databases">
        <title>Genomic Encyclopedia of Type Strains, Phase IV (KMG-IV): sequencing the most valuable type-strain genomes for metagenomic binning, comparative biology and taxonomic classification.</title>
        <authorList>
            <person name="Goeker M."/>
        </authorList>
    </citation>
    <scope>NUCLEOTIDE SEQUENCE [LARGE SCALE GENOMIC DNA]</scope>
    <source>
        <strain evidence="7 8">DSM 102852</strain>
    </source>
</reference>
<dbReference type="AlphaFoldDB" id="A0A4R6Y9P6"/>
<protein>
    <submittedName>
        <fullName evidence="7">Hemoglobin</fullName>
    </submittedName>
</protein>
<dbReference type="PANTHER" id="PTHR47366:SF1">
    <property type="entry name" value="TWO-ON-TWO HEMOGLOBIN-3"/>
    <property type="match status" value="1"/>
</dbReference>
<evidence type="ECO:0000256" key="5">
    <source>
        <dbReference type="ARBA" id="ARBA00023004"/>
    </source>
</evidence>
<evidence type="ECO:0000256" key="6">
    <source>
        <dbReference type="ARBA" id="ARBA00034496"/>
    </source>
</evidence>
<dbReference type="Gene3D" id="1.10.490.10">
    <property type="entry name" value="Globins"/>
    <property type="match status" value="1"/>
</dbReference>
<sequence>MPSHSQTVPYETAYEWLGGEPRVRELVTRFYDLMDLEPKFSALRTTHAIGLDDAREKLYLFLTGWLGGPALYIEKHGHPRLRQRHLPFKIGVLERNQWVACMAQAMREIHVPEELYERLLESFYNTAEWMRNQPDAVEGEAQMPQLGVTSKVKDKLQQILSQYGIAGQGGGV</sequence>
<dbReference type="InterPro" id="IPR012292">
    <property type="entry name" value="Globin/Proto"/>
</dbReference>
<dbReference type="InterPro" id="IPR019795">
    <property type="entry name" value="Globin_bac-like_CS"/>
</dbReference>
<dbReference type="Pfam" id="PF01152">
    <property type="entry name" value="Bac_globin"/>
    <property type="match status" value="1"/>
</dbReference>
<dbReference type="PANTHER" id="PTHR47366">
    <property type="entry name" value="TWO-ON-TWO HEMOGLOBIN-3"/>
    <property type="match status" value="1"/>
</dbReference>
<evidence type="ECO:0000313" key="8">
    <source>
        <dbReference type="Proteomes" id="UP000294480"/>
    </source>
</evidence>
<organism evidence="7 8">
    <name type="scientific">Hydromonas duriensis</name>
    <dbReference type="NCBI Taxonomy" id="1527608"/>
    <lineage>
        <taxon>Bacteria</taxon>
        <taxon>Pseudomonadati</taxon>
        <taxon>Pseudomonadota</taxon>
        <taxon>Betaproteobacteria</taxon>
        <taxon>Burkholderiales</taxon>
        <taxon>Burkholderiaceae</taxon>
        <taxon>Hydromonas</taxon>
    </lineage>
</organism>
<name>A0A4R6Y9P6_9BURK</name>
<comment type="similarity">
    <text evidence="6">Belongs to the truncated hemoglobin family. Group II subfamily.</text>
</comment>
<dbReference type="GO" id="GO:0005344">
    <property type="term" value="F:oxygen carrier activity"/>
    <property type="evidence" value="ECO:0007669"/>
    <property type="project" value="InterPro"/>
</dbReference>
<dbReference type="InterPro" id="IPR009050">
    <property type="entry name" value="Globin-like_sf"/>
</dbReference>
<dbReference type="PROSITE" id="PS01213">
    <property type="entry name" value="GLOBIN_FAM_2"/>
    <property type="match status" value="1"/>
</dbReference>
<accession>A0A4R6Y9P6</accession>
<dbReference type="EMBL" id="SNZE01000005">
    <property type="protein sequence ID" value="TDR32167.1"/>
    <property type="molecule type" value="Genomic_DNA"/>
</dbReference>
<keyword evidence="2" id="KW-0813">Transport</keyword>